<evidence type="ECO:0000256" key="1">
    <source>
        <dbReference type="SAM" id="MobiDB-lite"/>
    </source>
</evidence>
<organism evidence="2 3">
    <name type="scientific">Caenispirillum bisanense</name>
    <dbReference type="NCBI Taxonomy" id="414052"/>
    <lineage>
        <taxon>Bacteria</taxon>
        <taxon>Pseudomonadati</taxon>
        <taxon>Pseudomonadota</taxon>
        <taxon>Alphaproteobacteria</taxon>
        <taxon>Rhodospirillales</taxon>
        <taxon>Novispirillaceae</taxon>
        <taxon>Caenispirillum</taxon>
    </lineage>
</organism>
<reference evidence="3" key="1">
    <citation type="submission" date="2017-09" db="EMBL/GenBank/DDBJ databases">
        <authorList>
            <person name="Varghese N."/>
            <person name="Submissions S."/>
        </authorList>
    </citation>
    <scope>NUCLEOTIDE SEQUENCE [LARGE SCALE GENOMIC DNA]</scope>
    <source>
        <strain evidence="3">USBA 140</strain>
    </source>
</reference>
<proteinExistence type="predicted"/>
<sequence>MVRVVSVGGTPAPIAPATAGPAGPVPGATPTPAMPLTGAAIPYTPAAGVATPWVAPTVTATDPAAVLPGTVLPGGTQGQTFVQTSAGTLAVAGRIAAPPGTQIGLEVLRAAAPPATAAPLPAGAAPVFSATAWPSLTEALQVLGTSEAGRRLAEVLPQANPRLVATIAGFSTAAQAGGEVRLWPGSGVMRALERAGERGERVAKTLKGDLAEASTVRRDGSGTEWRVTTLPFHVGGEVTRIQMISRRQGSGDHEDGGEGEGKGGGGQRFLLTLELSRLGALQIDGLFRKTDRRFDLILRTHQPLPTEMRRDLMGLFANTVSALGLKGGLGFQVTPAFEQPLPDLAEPAARPGLFA</sequence>
<accession>A0A286H0Y3</accession>
<evidence type="ECO:0000313" key="3">
    <source>
        <dbReference type="Proteomes" id="UP000219621"/>
    </source>
</evidence>
<feature type="region of interest" description="Disordered" evidence="1">
    <location>
        <begin position="246"/>
        <end position="265"/>
    </location>
</feature>
<feature type="compositionally biased region" description="Basic and acidic residues" evidence="1">
    <location>
        <begin position="249"/>
        <end position="261"/>
    </location>
</feature>
<keyword evidence="3" id="KW-1185">Reference proteome</keyword>
<dbReference type="Proteomes" id="UP000219621">
    <property type="component" value="Unassembled WGS sequence"/>
</dbReference>
<gene>
    <name evidence="2" type="ORF">SAMN05421508_11836</name>
</gene>
<evidence type="ECO:0000313" key="2">
    <source>
        <dbReference type="EMBL" id="SOE01433.1"/>
    </source>
</evidence>
<dbReference type="AlphaFoldDB" id="A0A286H0Y3"/>
<evidence type="ECO:0008006" key="4">
    <source>
        <dbReference type="Google" id="ProtNLM"/>
    </source>
</evidence>
<protein>
    <recommendedName>
        <fullName evidence="4">Hook-length control protein FliK</fullName>
    </recommendedName>
</protein>
<name>A0A286H0Y3_9PROT</name>
<dbReference type="EMBL" id="OCNJ01000018">
    <property type="protein sequence ID" value="SOE01433.1"/>
    <property type="molecule type" value="Genomic_DNA"/>
</dbReference>